<dbReference type="Pfam" id="PF13302">
    <property type="entry name" value="Acetyltransf_3"/>
    <property type="match status" value="1"/>
</dbReference>
<dbReference type="Proteomes" id="UP000591272">
    <property type="component" value="Unassembled WGS sequence"/>
</dbReference>
<dbReference type="PROSITE" id="PS51186">
    <property type="entry name" value="GNAT"/>
    <property type="match status" value="1"/>
</dbReference>
<dbReference type="InterPro" id="IPR016181">
    <property type="entry name" value="Acyl_CoA_acyltransferase"/>
</dbReference>
<dbReference type="Gene3D" id="3.40.630.30">
    <property type="match status" value="1"/>
</dbReference>
<gene>
    <name evidence="2" type="ORF">BJ999_004380</name>
</gene>
<keyword evidence="2" id="KW-0808">Transferase</keyword>
<dbReference type="GO" id="GO:0016747">
    <property type="term" value="F:acyltransferase activity, transferring groups other than amino-acyl groups"/>
    <property type="evidence" value="ECO:0007669"/>
    <property type="project" value="InterPro"/>
</dbReference>
<reference evidence="2 3" key="1">
    <citation type="submission" date="2020-07" db="EMBL/GenBank/DDBJ databases">
        <title>Sequencing the genomes of 1000 actinobacteria strains.</title>
        <authorList>
            <person name="Klenk H.-P."/>
        </authorList>
    </citation>
    <scope>NUCLEOTIDE SEQUENCE [LARGE SCALE GENOMIC DNA]</scope>
    <source>
        <strain evidence="2 3">DSM 43461</strain>
    </source>
</reference>
<keyword evidence="3" id="KW-1185">Reference proteome</keyword>
<evidence type="ECO:0000313" key="3">
    <source>
        <dbReference type="Proteomes" id="UP000591272"/>
    </source>
</evidence>
<protein>
    <submittedName>
        <fullName evidence="2">Putative acetyltransferase</fullName>
    </submittedName>
</protein>
<dbReference type="PANTHER" id="PTHR39173:SF1">
    <property type="entry name" value="ACETYLTRANSFERASE"/>
    <property type="match status" value="1"/>
</dbReference>
<dbReference type="EMBL" id="JACCBT010000001">
    <property type="protein sequence ID" value="NYE14084.1"/>
    <property type="molecule type" value="Genomic_DNA"/>
</dbReference>
<accession>A0A7Y9GCT0</accession>
<proteinExistence type="predicted"/>
<dbReference type="AlphaFoldDB" id="A0A7Y9GCT0"/>
<dbReference type="SUPFAM" id="SSF55729">
    <property type="entry name" value="Acyl-CoA N-acyltransferases (Nat)"/>
    <property type="match status" value="1"/>
</dbReference>
<dbReference type="RefSeq" id="WP_179835017.1">
    <property type="nucleotide sequence ID" value="NZ_BMRD01000022.1"/>
</dbReference>
<evidence type="ECO:0000313" key="2">
    <source>
        <dbReference type="EMBL" id="NYE14084.1"/>
    </source>
</evidence>
<sequence>MDDLARPPRLVPPTTAVRESFLTGERADHLATGDPTDWLDEAHRDFEAFAARRRGVQERWGVPSTTYWYVSGEHYIGTLIVRHRLTPELAEVGGHIGYHVVLPWRRRGHATRMLAAGLGECRRLGLERVLLTCAAGNEPSRRVIIANGGVHDGRARGEDRFWIDLAAEHASRTA</sequence>
<evidence type="ECO:0000259" key="1">
    <source>
        <dbReference type="PROSITE" id="PS51186"/>
    </source>
</evidence>
<dbReference type="InterPro" id="IPR000182">
    <property type="entry name" value="GNAT_dom"/>
</dbReference>
<comment type="caution">
    <text evidence="2">The sequence shown here is derived from an EMBL/GenBank/DDBJ whole genome shotgun (WGS) entry which is preliminary data.</text>
</comment>
<feature type="domain" description="N-acetyltransferase" evidence="1">
    <location>
        <begin position="25"/>
        <end position="168"/>
    </location>
</feature>
<organism evidence="2 3">
    <name type="scientific">Actinomadura citrea</name>
    <dbReference type="NCBI Taxonomy" id="46158"/>
    <lineage>
        <taxon>Bacteria</taxon>
        <taxon>Bacillati</taxon>
        <taxon>Actinomycetota</taxon>
        <taxon>Actinomycetes</taxon>
        <taxon>Streptosporangiales</taxon>
        <taxon>Thermomonosporaceae</taxon>
        <taxon>Actinomadura</taxon>
    </lineage>
</organism>
<dbReference type="PANTHER" id="PTHR39173">
    <property type="entry name" value="ACETYLTRANSFERASE"/>
    <property type="match status" value="1"/>
</dbReference>
<name>A0A7Y9GCT0_9ACTN</name>